<dbReference type="RefSeq" id="WP_224315576.1">
    <property type="nucleotide sequence ID" value="NZ_JAIRBM010000023.1"/>
</dbReference>
<protein>
    <recommendedName>
        <fullName evidence="3">Single-stranded DNA-binding protein</fullName>
    </recommendedName>
</protein>
<keyword evidence="2" id="KW-0233">DNA recombination</keyword>
<dbReference type="PIRSF" id="PIRSF002070">
    <property type="entry name" value="SSB"/>
    <property type="match status" value="1"/>
</dbReference>
<dbReference type="InterPro" id="IPR011344">
    <property type="entry name" value="ssDNA-bd"/>
</dbReference>
<keyword evidence="1 3" id="KW-0238">DNA-binding</keyword>
<gene>
    <name evidence="4" type="ORF">K9B37_21425</name>
</gene>
<dbReference type="Gene3D" id="2.40.50.140">
    <property type="entry name" value="Nucleic acid-binding proteins"/>
    <property type="match status" value="1"/>
</dbReference>
<dbReference type="InterPro" id="IPR012340">
    <property type="entry name" value="NA-bd_OB-fold"/>
</dbReference>
<evidence type="ECO:0000256" key="2">
    <source>
        <dbReference type="ARBA" id="ARBA00023172"/>
    </source>
</evidence>
<comment type="caution">
    <text evidence="4">The sequence shown here is derived from an EMBL/GenBank/DDBJ whole genome shotgun (WGS) entry which is preliminary data.</text>
</comment>
<dbReference type="EMBL" id="JAIRBM010000023">
    <property type="protein sequence ID" value="MBZ6078824.1"/>
    <property type="molecule type" value="Genomic_DNA"/>
</dbReference>
<keyword evidence="5" id="KW-1185">Reference proteome</keyword>
<dbReference type="GO" id="GO:0003677">
    <property type="term" value="F:DNA binding"/>
    <property type="evidence" value="ECO:0007669"/>
    <property type="project" value="UniProtKB-KW"/>
</dbReference>
<dbReference type="Proteomes" id="UP000704176">
    <property type="component" value="Unassembled WGS sequence"/>
</dbReference>
<organism evidence="4 5">
    <name type="scientific">Microvirga puerhi</name>
    <dbReference type="NCBI Taxonomy" id="2876078"/>
    <lineage>
        <taxon>Bacteria</taxon>
        <taxon>Pseudomonadati</taxon>
        <taxon>Pseudomonadota</taxon>
        <taxon>Alphaproteobacteria</taxon>
        <taxon>Hyphomicrobiales</taxon>
        <taxon>Methylobacteriaceae</taxon>
        <taxon>Microvirga</taxon>
    </lineage>
</organism>
<dbReference type="Pfam" id="PF00436">
    <property type="entry name" value="SSB"/>
    <property type="match status" value="1"/>
</dbReference>
<proteinExistence type="predicted"/>
<evidence type="ECO:0000313" key="5">
    <source>
        <dbReference type="Proteomes" id="UP000704176"/>
    </source>
</evidence>
<name>A0ABS7VTD7_9HYPH</name>
<evidence type="ECO:0000256" key="1">
    <source>
        <dbReference type="ARBA" id="ARBA00023125"/>
    </source>
</evidence>
<reference evidence="4 5" key="1">
    <citation type="submission" date="2021-09" db="EMBL/GenBank/DDBJ databases">
        <title>The complete genome sequence of a new microorganism.</title>
        <authorList>
            <person name="Zi Z."/>
        </authorList>
    </citation>
    <scope>NUCLEOTIDE SEQUENCE [LARGE SCALE GENOMIC DNA]</scope>
    <source>
        <strain evidence="4 5">WGZ8</strain>
    </source>
</reference>
<dbReference type="InterPro" id="IPR000424">
    <property type="entry name" value="Primosome_PriB/ssb"/>
</dbReference>
<dbReference type="SUPFAM" id="SSF50249">
    <property type="entry name" value="Nucleic acid-binding proteins"/>
    <property type="match status" value="1"/>
</dbReference>
<sequence>MNNIAEFQIIGRVARTAQVGSALKVTLAANYGTKDKTTNEWKEDPHFNTVTIFGEGTQDYIEKHIATGDLVHARGRIRQSNYEKNGETVYTVDLICTEFSRLAKVLDQAD</sequence>
<dbReference type="PROSITE" id="PS50935">
    <property type="entry name" value="SSB"/>
    <property type="match status" value="1"/>
</dbReference>
<dbReference type="CDD" id="cd04496">
    <property type="entry name" value="SSB_OBF"/>
    <property type="match status" value="1"/>
</dbReference>
<accession>A0ABS7VTD7</accession>
<evidence type="ECO:0000313" key="4">
    <source>
        <dbReference type="EMBL" id="MBZ6078824.1"/>
    </source>
</evidence>
<evidence type="ECO:0000256" key="3">
    <source>
        <dbReference type="PIRNR" id="PIRNR002070"/>
    </source>
</evidence>